<reference evidence="1" key="1">
    <citation type="journal article" date="2014" name="Front. Microbiol.">
        <title>High frequency of phylogenetically diverse reductive dehalogenase-homologous genes in deep subseafloor sedimentary metagenomes.</title>
        <authorList>
            <person name="Kawai M."/>
            <person name="Futagami T."/>
            <person name="Toyoda A."/>
            <person name="Takaki Y."/>
            <person name="Nishi S."/>
            <person name="Hori S."/>
            <person name="Arai W."/>
            <person name="Tsubouchi T."/>
            <person name="Morono Y."/>
            <person name="Uchiyama I."/>
            <person name="Ito T."/>
            <person name="Fujiyama A."/>
            <person name="Inagaki F."/>
            <person name="Takami H."/>
        </authorList>
    </citation>
    <scope>NUCLEOTIDE SEQUENCE</scope>
    <source>
        <strain evidence="1">Expedition CK06-06</strain>
    </source>
</reference>
<organism evidence="1">
    <name type="scientific">marine sediment metagenome</name>
    <dbReference type="NCBI Taxonomy" id="412755"/>
    <lineage>
        <taxon>unclassified sequences</taxon>
        <taxon>metagenomes</taxon>
        <taxon>ecological metagenomes</taxon>
    </lineage>
</organism>
<proteinExistence type="predicted"/>
<protein>
    <submittedName>
        <fullName evidence="1">Uncharacterized protein</fullName>
    </submittedName>
</protein>
<feature type="non-terminal residue" evidence="1">
    <location>
        <position position="1"/>
    </location>
</feature>
<sequence>DFLVFTEKFSAEGVFTISVDEVESYKMSKYWSLRL</sequence>
<dbReference type="AlphaFoldDB" id="X1ARA0"/>
<accession>X1ARA0</accession>
<comment type="caution">
    <text evidence="1">The sequence shown here is derived from an EMBL/GenBank/DDBJ whole genome shotgun (WGS) entry which is preliminary data.</text>
</comment>
<gene>
    <name evidence="1" type="ORF">S01H4_32580</name>
</gene>
<dbReference type="EMBL" id="BART01017052">
    <property type="protein sequence ID" value="GAG74853.1"/>
    <property type="molecule type" value="Genomic_DNA"/>
</dbReference>
<name>X1ARA0_9ZZZZ</name>
<evidence type="ECO:0000313" key="1">
    <source>
        <dbReference type="EMBL" id="GAG74853.1"/>
    </source>
</evidence>